<reference evidence="1 2" key="1">
    <citation type="submission" date="2018-08" db="EMBL/GenBank/DDBJ databases">
        <title>Recombination of ecologically and evolutionarily significant loci maintains genetic cohesion in the Pseudomonas syringae species complex.</title>
        <authorList>
            <person name="Dillon M."/>
            <person name="Thakur S."/>
            <person name="Almeida R.N.D."/>
            <person name="Weir B.S."/>
            <person name="Guttman D.S."/>
        </authorList>
    </citation>
    <scope>NUCLEOTIDE SEQUENCE [LARGE SCALE GENOMIC DNA]</scope>
    <source>
        <strain evidence="1 2">ICMP 3555</strain>
    </source>
</reference>
<sequence length="1132" mass="129395">MINLHPANAIWLVEENEVAPQFVKAVATVRTLYKKYYGAQPDSAAERVETIFRRALTFEGWEVSHVQLTLEATFRASKVSWSEVDPRISGLSVSYEGSISQFFRLVFITLWARKVFVAPLGMQTIAHMPEVLDALCHKLNVESLTLIRGVHPESRIKSLFKREEFDSGSSRVNFWLRLLLSTTAYTIEDLSQSDANSLFSAANGSGQLPLRRYYVNDFLLTLSSQSEGKKQMVEDVINQYQLEKRENKPARVYKGRIRTGKVKKKAESAYEKSYAAAQEIASGVRSINFAEDFGKYFPSHMLKKIFYIGGEGEDSHFYESSRYPVKVFSSMVDGFYKSFMHSMRLQNTTNHEFVLGLLMSYVMCYLPNFFLERDGDLLDYPKNLNDFNCTLFFTRESVFLDGVILYEKEPPRTFIGYVNEFSRVNNWVSDTLYARVGIVDRFCDYIEDNNLVLPGADKFRNNFTSSCYPAVSKKSGTDKVPVPRPYFSTFISMLDSLEYLVDHINEMPYYDGQLEQDVNYGVLDGKLYQPSTAELIHSHAWAGLIGRNVKGMDEVNQGLLNYTPIFYHEDKIYTFKFLPRFYKVVDIEIRGEVVRRISPNEVRLTQLMCHTGIRQQHLIWLDKDKYDRGVDRFRALPFQPMFVSSDKSHGEWTAIVAMRAIEIMDRQRKWYDACTSASYKQDLWYGMVEGSKFGRYKPLFRGQGNTDSDWNNSRQFRVYMLILQHFIRVQMQDTSGEDLVFVKSEGGSPAPFLDYSPYFLRELAVNDLVSPHTPHALRAGFVSDAIRLLPPSIIGQYLTGQSEALVWYYAIFDGDNLSDHQQLLADYMMKNMQSIERGDAPELAETVLKLHAKLMTSIEKDPVQAIKTHGLISLAGVADDKNGLETLRARLYTKLAFNNCHICPFDNRCPKEVVSKIGGHRQCALCPYAIRGIDHLQAVSAEKDKAKEMMKVVLDKIQEYRALKPSARNPQILENLYVEYDHHALEAYALEAIEQQLYLMAQTGEANSFFLREKDGLMAHFQKVEISESDHVLKRLVDVQNFPDLSSPRLDAQFAQMRMRMLVNQGKYDELLKPSNKPASHQLASQISSMMTTGMLSVRDVMKISHDSANVSMVARPALSLSANMGLSEMGA</sequence>
<gene>
    <name evidence="1" type="ORF">ALQ29_02521</name>
</gene>
<name>A0A3M4AQS2_PSEMA</name>
<evidence type="ECO:0000313" key="1">
    <source>
        <dbReference type="EMBL" id="RMP09268.1"/>
    </source>
</evidence>
<dbReference type="Proteomes" id="UP000276587">
    <property type="component" value="Unassembled WGS sequence"/>
</dbReference>
<accession>A0A3M4AQS2</accession>
<organism evidence="1 2">
    <name type="scientific">Pseudomonas marginalis pv. marginalis</name>
    <dbReference type="NCBI Taxonomy" id="97473"/>
    <lineage>
        <taxon>Bacteria</taxon>
        <taxon>Pseudomonadati</taxon>
        <taxon>Pseudomonadota</taxon>
        <taxon>Gammaproteobacteria</taxon>
        <taxon>Pseudomonadales</taxon>
        <taxon>Pseudomonadaceae</taxon>
        <taxon>Pseudomonas</taxon>
    </lineage>
</organism>
<dbReference type="AlphaFoldDB" id="A0A3M4AQS2"/>
<comment type="caution">
    <text evidence="1">The sequence shown here is derived from an EMBL/GenBank/DDBJ whole genome shotgun (WGS) entry which is preliminary data.</text>
</comment>
<proteinExistence type="predicted"/>
<protein>
    <submittedName>
        <fullName evidence="1">Uncharacterized protein</fullName>
    </submittedName>
</protein>
<keyword evidence="2" id="KW-1185">Reference proteome</keyword>
<dbReference type="RefSeq" id="WP_064055421.1">
    <property type="nucleotide sequence ID" value="NZ_RBPW01000026.1"/>
</dbReference>
<evidence type="ECO:0000313" key="2">
    <source>
        <dbReference type="Proteomes" id="UP000276587"/>
    </source>
</evidence>
<dbReference type="EMBL" id="RBQF01000173">
    <property type="protein sequence ID" value="RMP09268.1"/>
    <property type="molecule type" value="Genomic_DNA"/>
</dbReference>